<dbReference type="InterPro" id="IPR038081">
    <property type="entry name" value="CalX-like_sf"/>
</dbReference>
<evidence type="ECO:0000313" key="2">
    <source>
        <dbReference type="EMBL" id="TCJ19310.1"/>
    </source>
</evidence>
<dbReference type="SUPFAM" id="SSF50939">
    <property type="entry name" value="Sialidases"/>
    <property type="match status" value="1"/>
</dbReference>
<dbReference type="SUPFAM" id="SSF141072">
    <property type="entry name" value="CalX-like"/>
    <property type="match status" value="1"/>
</dbReference>
<keyword evidence="1" id="KW-0732">Signal</keyword>
<evidence type="ECO:0008006" key="4">
    <source>
        <dbReference type="Google" id="ProtNLM"/>
    </source>
</evidence>
<protein>
    <recommendedName>
        <fullName evidence="4">Calx-beta domain-containing protein</fullName>
    </recommendedName>
</protein>
<dbReference type="OrthoDB" id="9757947at2"/>
<dbReference type="RefSeq" id="WP_131446514.1">
    <property type="nucleotide sequence ID" value="NZ_SJZI01000002.1"/>
</dbReference>
<dbReference type="EMBL" id="SJZI01000002">
    <property type="protein sequence ID" value="TCJ19310.1"/>
    <property type="molecule type" value="Genomic_DNA"/>
</dbReference>
<gene>
    <name evidence="2" type="ORF">EPD60_02510</name>
</gene>
<comment type="caution">
    <text evidence="2">The sequence shown here is derived from an EMBL/GenBank/DDBJ whole genome shotgun (WGS) entry which is preliminary data.</text>
</comment>
<dbReference type="SUPFAM" id="SSF110296">
    <property type="entry name" value="Oligoxyloglucan reducing end-specific cellobiohydrolase"/>
    <property type="match status" value="1"/>
</dbReference>
<dbReference type="Gene3D" id="2.60.40.2030">
    <property type="match status" value="1"/>
</dbReference>
<dbReference type="InterPro" id="IPR036278">
    <property type="entry name" value="Sialidase_sf"/>
</dbReference>
<name>A0A4R1BNV0_9BACT</name>
<sequence>MKKQLRRALPLAGACLLLTLFFQLQQKPAYLDDPFHTEKELEEEEEHEGYDGAAARAEFEFERLKDPALGYVPGERLVETLEELHQQRSGIASRITGALPWQERGPSYDVVGPDGNPRGGTGQIASGRVIAVFVDTLNDPSGNTVWAGAAAGGLWKCSNFLSAIPNWSHIDDRFDNLAISSITQNPAAPQTLYFATGEPTSNADAVYGAGIWKSTNGGSTWSRLPSATGFQRVFRVRCDAAGNVYVGNRSSGLAGASASGLYRSTDGGTTWQNITPSPLTATNGTCTDIEITASGRFHASLGYGGSRVQHVFTDNPATVTSGTWTNSTGIRNSAASAYRLELAEQGNTLYAVTVVNGNLDSTYKSINGGLTWTKQNTIAYPTAVLNGQGWYGLTLAINPNNATEFVVGGLDAYKFTSSGVATPTRLTYWVTSAPYVHADHHFIQWWRAGTESRLLMGTDGGVFYSSNGGSTFTDKNRNLAIKQFYSAAIHPDAGSNYMLAGAQDNGVHRLTNAGLSWSTEVLGGDGCFVHISQSDPQIQIGTYVYNSYHVSADGGNTWVDTDLSSDGSFVNPFDYDDVTNTMYACNRTAIVNGQINRWRNPHINGGTNTTLDLIGMTRTTGGASGFATAFKVSPFTRDRVFVGSSNGKVLRMEGASTATAANVNSNTTDISGTQIASGNITCVTTGSTDAVLVATISNYGLKHVWYSSNGGTVWTAIDGNLPDIPVRWAIVDPQNNNKLYIATEAGIWYTDAVNGASTVWTNDVNFPLVRTDMLKLRISDNTLMAATHGRGVFTARIPSTPEVRFSAPSVTAVESSTATSGCRGYTDYTIPVNITEAPVGNATVQYSVLAAGTATLGSDYEISTTGTFTTPATQHIFASGSTSGKTLTVRVYDDGEVEGPETVRITCAVSGSTNAITGAYGTVQLVIDDNDRAPVLPGTGEAQVGVGSYGGYVQPLRGSYGKSKSQYLYLASELQAAGLTAGNINGIAFNVTSVNSFSAYQGFTVSMKNTATSVFPSATFEAGAVPCFSGNYTPVAGTSPINFTNAFNWDGISNVLVEFCYDNTTGPGGDDQVTSTATPTLMGVWNRTTTGTGCSLAAQYGSANGSNIRPVLTFKGQLSGNPVETALNATRTLPLGIGNGTVNFFSGSGKLMASLVNLGDFDYGCTALTVDRAGNNALPFNSTNTGNFVTAKTFHFAPAINNITGQYRVTLYYTEAEKAGWEAATGNTWPNIKIVKVKSRISNYSPLNPTPDGANAVEVVQPVHGRYGNDYTLTYTFSSGFSGFAAGIVNAAGSNVAVPSLDADLSVTRLIPSLVQDATTLQVRSRRAMKIDWTVLDAGGRAIERFQQQVAPGTNELRLHFGRLAAGTYTLSGNTGKGRALIRFVRS</sequence>
<dbReference type="PANTHER" id="PTHR43739">
    <property type="entry name" value="XYLOGLUCANASE (EUROFUNG)"/>
    <property type="match status" value="1"/>
</dbReference>
<dbReference type="PANTHER" id="PTHR43739:SF5">
    <property type="entry name" value="EXO-ALPHA-SIALIDASE"/>
    <property type="match status" value="1"/>
</dbReference>
<evidence type="ECO:0000256" key="1">
    <source>
        <dbReference type="SAM" id="SignalP"/>
    </source>
</evidence>
<keyword evidence="3" id="KW-1185">Reference proteome</keyword>
<dbReference type="Gene3D" id="2.130.10.10">
    <property type="entry name" value="YVTN repeat-like/Quinoprotein amine dehydrogenase"/>
    <property type="match status" value="4"/>
</dbReference>
<dbReference type="Proteomes" id="UP000295334">
    <property type="component" value="Unassembled WGS sequence"/>
</dbReference>
<organism evidence="2 3">
    <name type="scientific">Flaviaesturariibacter flavus</name>
    <dbReference type="NCBI Taxonomy" id="2502780"/>
    <lineage>
        <taxon>Bacteria</taxon>
        <taxon>Pseudomonadati</taxon>
        <taxon>Bacteroidota</taxon>
        <taxon>Chitinophagia</taxon>
        <taxon>Chitinophagales</taxon>
        <taxon>Chitinophagaceae</taxon>
        <taxon>Flaviaestuariibacter</taxon>
    </lineage>
</organism>
<dbReference type="InterPro" id="IPR052025">
    <property type="entry name" value="Xyloglucanase_GH74"/>
</dbReference>
<dbReference type="CDD" id="cd15482">
    <property type="entry name" value="Sialidase_non-viral"/>
    <property type="match status" value="1"/>
</dbReference>
<accession>A0A4R1BNV0</accession>
<feature type="signal peptide" evidence="1">
    <location>
        <begin position="1"/>
        <end position="31"/>
    </location>
</feature>
<proteinExistence type="predicted"/>
<reference evidence="2 3" key="1">
    <citation type="submission" date="2019-03" db="EMBL/GenBank/DDBJ databases">
        <authorList>
            <person name="Kim M.K.M."/>
        </authorList>
    </citation>
    <scope>NUCLEOTIDE SEQUENCE [LARGE SCALE GENOMIC DNA]</scope>
    <source>
        <strain evidence="2 3">17J68-12</strain>
    </source>
</reference>
<dbReference type="GO" id="GO:0010411">
    <property type="term" value="P:xyloglucan metabolic process"/>
    <property type="evidence" value="ECO:0007669"/>
    <property type="project" value="TreeGrafter"/>
</dbReference>
<feature type="chain" id="PRO_5020532730" description="Calx-beta domain-containing protein" evidence="1">
    <location>
        <begin position="32"/>
        <end position="1387"/>
    </location>
</feature>
<dbReference type="InterPro" id="IPR015943">
    <property type="entry name" value="WD40/YVTN_repeat-like_dom_sf"/>
</dbReference>
<evidence type="ECO:0000313" key="3">
    <source>
        <dbReference type="Proteomes" id="UP000295334"/>
    </source>
</evidence>